<feature type="transmembrane region" description="Helical" evidence="8">
    <location>
        <begin position="356"/>
        <end position="374"/>
    </location>
</feature>
<evidence type="ECO:0000256" key="2">
    <source>
        <dbReference type="ARBA" id="ARBA00006434"/>
    </source>
</evidence>
<evidence type="ECO:0000256" key="3">
    <source>
        <dbReference type="ARBA" id="ARBA00022448"/>
    </source>
</evidence>
<comment type="similarity">
    <text evidence="2 7">Belongs to the sodium:solute symporter (SSF) (TC 2.A.21) family.</text>
</comment>
<keyword evidence="10" id="KW-1185">Reference proteome</keyword>
<accession>A0A2U1AYH2</accession>
<comment type="caution">
    <text evidence="9">The sequence shown here is derived from an EMBL/GenBank/DDBJ whole genome shotgun (WGS) entry which is preliminary data.</text>
</comment>
<proteinExistence type="inferred from homology"/>
<dbReference type="PROSITE" id="PS50283">
    <property type="entry name" value="NA_SOLUT_SYMP_3"/>
    <property type="match status" value="1"/>
</dbReference>
<sequence>MPDPVMNMKALDWAILCTLIAFLVAMLAYSQRFVRNTSQFLAADRCAGRYLLAISNGIAALGAITVIAQFELNYQAGFSPVWWSFIMGFVSLALTASGWVSYRLRETRVLTIAQFFEERYSRKFRVFAGFMAWLAGVLNYGIFPAVSARFFIYFCGLPQQFGLFGFTVSTYVFLLLLFLSLGVIFAIFGGQVAIMVTDFCQGTFCNIAFLILLFYLLTVFDWRTIAATLTELSMKNPAGSLVDPFKTSSLRDFNLTYFLISVFFTIIYWQTWLGTQGFQVSAKSPHESKMAGMLGTWRGMTQSRLLLFIPICAIVVLQGNLPEFATVRQQTETALAAVGNSTLHEQLQVSVVLAKLLPAGLLGMFAAMMFAAMLSTDDSYLHSWGSILIQDVLLPMRRKQTALSPRQHINLLRLSILLVAVIAFFISWLFQQTQAIMLYFTISGALYAASAVVIGGLYWKKGTTTAAWISMISGAAFAIAGLLLCYYTPEWWQSHSGGAPQFYPDGRRIPLLDGQQAGFWAAVISIVSYIVISLCERRLRRMPDFNLERMLHRGPYARPGEAKPATGLKTFGFTADFTRSDKFIYLITIGWNLLWFVIGGALLLLEKAGLMTAARWTGFWIWFMIIGVVIGVGTTVWFLIGGVSDMRELFHTLKTARSNDNDDGRVIDGRNAGDR</sequence>
<feature type="transmembrane region" description="Helical" evidence="8">
    <location>
        <begin position="50"/>
        <end position="70"/>
    </location>
</feature>
<feature type="transmembrane region" description="Helical" evidence="8">
    <location>
        <begin position="124"/>
        <end position="143"/>
    </location>
</feature>
<evidence type="ECO:0000256" key="5">
    <source>
        <dbReference type="ARBA" id="ARBA00022989"/>
    </source>
</evidence>
<protein>
    <submittedName>
        <fullName evidence="9">SSS family solute:Na+ symporter</fullName>
    </submittedName>
</protein>
<dbReference type="Proteomes" id="UP000245959">
    <property type="component" value="Unassembled WGS sequence"/>
</dbReference>
<organism evidence="9 10">
    <name type="scientific">Victivallis vadensis</name>
    <dbReference type="NCBI Taxonomy" id="172901"/>
    <lineage>
        <taxon>Bacteria</taxon>
        <taxon>Pseudomonadati</taxon>
        <taxon>Lentisphaerota</taxon>
        <taxon>Lentisphaeria</taxon>
        <taxon>Victivallales</taxon>
        <taxon>Victivallaceae</taxon>
        <taxon>Victivallis</taxon>
    </lineage>
</organism>
<keyword evidence="4 8" id="KW-0812">Transmembrane</keyword>
<dbReference type="AlphaFoldDB" id="A0A2U1AYH2"/>
<feature type="transmembrane region" description="Helical" evidence="8">
    <location>
        <begin position="466"/>
        <end position="489"/>
    </location>
</feature>
<dbReference type="Gene3D" id="1.20.1730.10">
    <property type="entry name" value="Sodium/glucose cotransporter"/>
    <property type="match status" value="1"/>
</dbReference>
<dbReference type="GO" id="GO:0005886">
    <property type="term" value="C:plasma membrane"/>
    <property type="evidence" value="ECO:0007669"/>
    <property type="project" value="TreeGrafter"/>
</dbReference>
<evidence type="ECO:0000256" key="1">
    <source>
        <dbReference type="ARBA" id="ARBA00004141"/>
    </source>
</evidence>
<evidence type="ECO:0000313" key="9">
    <source>
        <dbReference type="EMBL" id="PVY41494.1"/>
    </source>
</evidence>
<keyword evidence="6 8" id="KW-0472">Membrane</keyword>
<dbReference type="RefSeq" id="WP_116884145.1">
    <property type="nucleotide sequence ID" value="NZ_CABMMC010000152.1"/>
</dbReference>
<feature type="transmembrane region" description="Helical" evidence="8">
    <location>
        <begin position="583"/>
        <end position="605"/>
    </location>
</feature>
<gene>
    <name evidence="9" type="ORF">C8D82_114108</name>
</gene>
<evidence type="ECO:0000256" key="6">
    <source>
        <dbReference type="ARBA" id="ARBA00023136"/>
    </source>
</evidence>
<feature type="transmembrane region" description="Helical" evidence="8">
    <location>
        <begin position="411"/>
        <end position="430"/>
    </location>
</feature>
<evidence type="ECO:0000313" key="10">
    <source>
        <dbReference type="Proteomes" id="UP000245959"/>
    </source>
</evidence>
<feature type="transmembrane region" description="Helical" evidence="8">
    <location>
        <begin position="12"/>
        <end position="29"/>
    </location>
</feature>
<dbReference type="OrthoDB" id="178434at2"/>
<feature type="transmembrane region" description="Helical" evidence="8">
    <location>
        <begin position="82"/>
        <end position="104"/>
    </location>
</feature>
<feature type="transmembrane region" description="Helical" evidence="8">
    <location>
        <begin position="517"/>
        <end position="535"/>
    </location>
</feature>
<evidence type="ECO:0000256" key="4">
    <source>
        <dbReference type="ARBA" id="ARBA00022692"/>
    </source>
</evidence>
<dbReference type="PANTHER" id="PTHR48086:SF7">
    <property type="entry name" value="SODIUM-SOLUTE SYMPORTER-RELATED"/>
    <property type="match status" value="1"/>
</dbReference>
<dbReference type="GO" id="GO:0022857">
    <property type="term" value="F:transmembrane transporter activity"/>
    <property type="evidence" value="ECO:0007669"/>
    <property type="project" value="InterPro"/>
</dbReference>
<dbReference type="Pfam" id="PF00474">
    <property type="entry name" value="SSF"/>
    <property type="match status" value="1"/>
</dbReference>
<dbReference type="InterPro" id="IPR038377">
    <property type="entry name" value="Na/Glc_symporter_sf"/>
</dbReference>
<dbReference type="PANTHER" id="PTHR48086">
    <property type="entry name" value="SODIUM/PROLINE SYMPORTER-RELATED"/>
    <property type="match status" value="1"/>
</dbReference>
<dbReference type="InterPro" id="IPR001734">
    <property type="entry name" value="Na/solute_symporter"/>
</dbReference>
<evidence type="ECO:0000256" key="8">
    <source>
        <dbReference type="SAM" id="Phobius"/>
    </source>
</evidence>
<reference evidence="9 10" key="1">
    <citation type="submission" date="2018-04" db="EMBL/GenBank/DDBJ databases">
        <title>Genomic Encyclopedia of Type Strains, Phase IV (KMG-IV): sequencing the most valuable type-strain genomes for metagenomic binning, comparative biology and taxonomic classification.</title>
        <authorList>
            <person name="Goeker M."/>
        </authorList>
    </citation>
    <scope>NUCLEOTIDE SEQUENCE [LARGE SCALE GENOMIC DNA]</scope>
    <source>
        <strain evidence="9 10">DSM 14823</strain>
    </source>
</reference>
<keyword evidence="3" id="KW-0813">Transport</keyword>
<dbReference type="EMBL" id="QEKH01000014">
    <property type="protein sequence ID" value="PVY41494.1"/>
    <property type="molecule type" value="Genomic_DNA"/>
</dbReference>
<dbReference type="InterPro" id="IPR050277">
    <property type="entry name" value="Sodium:Solute_Symporter"/>
</dbReference>
<feature type="transmembrane region" description="Helical" evidence="8">
    <location>
        <begin position="617"/>
        <end position="640"/>
    </location>
</feature>
<feature type="transmembrane region" description="Helical" evidence="8">
    <location>
        <begin position="305"/>
        <end position="321"/>
    </location>
</feature>
<feature type="transmembrane region" description="Helical" evidence="8">
    <location>
        <begin position="163"/>
        <end position="187"/>
    </location>
</feature>
<keyword evidence="5 8" id="KW-1133">Transmembrane helix</keyword>
<feature type="transmembrane region" description="Helical" evidence="8">
    <location>
        <begin position="199"/>
        <end position="220"/>
    </location>
</feature>
<feature type="transmembrane region" description="Helical" evidence="8">
    <location>
        <begin position="255"/>
        <end position="273"/>
    </location>
</feature>
<name>A0A2U1AYH2_9BACT</name>
<comment type="subcellular location">
    <subcellularLocation>
        <location evidence="1">Membrane</location>
        <topology evidence="1">Multi-pass membrane protein</topology>
    </subcellularLocation>
</comment>
<evidence type="ECO:0000256" key="7">
    <source>
        <dbReference type="RuleBase" id="RU362091"/>
    </source>
</evidence>
<dbReference type="GeneID" id="78295458"/>
<feature type="transmembrane region" description="Helical" evidence="8">
    <location>
        <begin position="436"/>
        <end position="459"/>
    </location>
</feature>